<dbReference type="NCBIfam" id="NF009373">
    <property type="entry name" value="PRK12736.1"/>
    <property type="match status" value="1"/>
</dbReference>
<dbReference type="GO" id="GO:0005525">
    <property type="term" value="F:GTP binding"/>
    <property type="evidence" value="ECO:0007669"/>
    <property type="project" value="UniProtKB-UniRule"/>
</dbReference>
<feature type="binding site" evidence="10">
    <location>
        <position position="26"/>
    </location>
    <ligand>
        <name>Mg(2+)</name>
        <dbReference type="ChEBI" id="CHEBI:18420"/>
    </ligand>
</feature>
<dbReference type="SUPFAM" id="SSF52540">
    <property type="entry name" value="P-loop containing nucleoside triphosphate hydrolases"/>
    <property type="match status" value="1"/>
</dbReference>
<dbReference type="CDD" id="cd03707">
    <property type="entry name" value="EFTU_III"/>
    <property type="match status" value="1"/>
</dbReference>
<dbReference type="Pfam" id="PF00009">
    <property type="entry name" value="GTP_EFTU"/>
    <property type="match status" value="1"/>
</dbReference>
<evidence type="ECO:0000256" key="4">
    <source>
        <dbReference type="ARBA" id="ARBA00022768"/>
    </source>
</evidence>
<accession>A0A7C9IRA5</accession>
<evidence type="ECO:0000256" key="3">
    <source>
        <dbReference type="ARBA" id="ARBA00022741"/>
    </source>
</evidence>
<dbReference type="NCBIfam" id="NF000766">
    <property type="entry name" value="PRK00049.1"/>
    <property type="match status" value="1"/>
</dbReference>
<dbReference type="InterPro" id="IPR004541">
    <property type="entry name" value="Transl_elong_EFTu/EF1A_bac/org"/>
</dbReference>
<dbReference type="PANTHER" id="PTHR43721:SF22">
    <property type="entry name" value="ELONGATION FACTOR TU, MITOCHONDRIAL"/>
    <property type="match status" value="1"/>
</dbReference>
<dbReference type="GO" id="GO:0003924">
    <property type="term" value="F:GTPase activity"/>
    <property type="evidence" value="ECO:0007669"/>
    <property type="project" value="UniProtKB-UniRule"/>
</dbReference>
<comment type="subunit">
    <text evidence="10">Monomer.</text>
</comment>
<dbReference type="EC" id="3.6.5.3" evidence="10"/>
<keyword evidence="6 10" id="KW-0460">Magnesium</keyword>
<evidence type="ECO:0000313" key="13">
    <source>
        <dbReference type="Proteomes" id="UP000480570"/>
    </source>
</evidence>
<comment type="function">
    <text evidence="10">GTP hydrolase that promotes the GTP-dependent binding of aminoacyl-tRNA to the A-site of ribosomes during protein biosynthesis.</text>
</comment>
<gene>
    <name evidence="10 12" type="primary">tuf</name>
    <name evidence="12" type="ORF">GB992_03240</name>
</gene>
<dbReference type="PROSITE" id="PS00301">
    <property type="entry name" value="G_TR_1"/>
    <property type="match status" value="1"/>
</dbReference>
<proteinExistence type="inferred from homology"/>
<dbReference type="PRINTS" id="PR00315">
    <property type="entry name" value="ELONGATNFCT"/>
</dbReference>
<protein>
    <recommendedName>
        <fullName evidence="9 10">Elongation factor Tu</fullName>
        <shortName evidence="10">EF-Tu</shortName>
        <ecNumber evidence="10">3.6.5.3</ecNumber>
    </recommendedName>
</protein>
<dbReference type="InterPro" id="IPR004161">
    <property type="entry name" value="EFTu-like_2"/>
</dbReference>
<dbReference type="Gene3D" id="3.40.50.300">
    <property type="entry name" value="P-loop containing nucleotide triphosphate hydrolases"/>
    <property type="match status" value="1"/>
</dbReference>
<dbReference type="NCBIfam" id="TIGR00231">
    <property type="entry name" value="small_GTP"/>
    <property type="match status" value="1"/>
</dbReference>
<comment type="subcellular location">
    <subcellularLocation>
        <location evidence="10">Cytoplasm</location>
    </subcellularLocation>
</comment>
<dbReference type="InterPro" id="IPR009000">
    <property type="entry name" value="Transl_B-barrel_sf"/>
</dbReference>
<evidence type="ECO:0000256" key="1">
    <source>
        <dbReference type="ARBA" id="ARBA00007249"/>
    </source>
</evidence>
<dbReference type="InterPro" id="IPR000795">
    <property type="entry name" value="T_Tr_GTP-bd_dom"/>
</dbReference>
<feature type="domain" description="Tr-type G" evidence="11">
    <location>
        <begin position="10"/>
        <end position="204"/>
    </location>
</feature>
<dbReference type="InterPro" id="IPR031157">
    <property type="entry name" value="G_TR_CS"/>
</dbReference>
<dbReference type="Pfam" id="PF03143">
    <property type="entry name" value="GTP_EFTU_D3"/>
    <property type="match status" value="1"/>
</dbReference>
<keyword evidence="5 10" id="KW-0378">Hydrolase</keyword>
<dbReference type="HAMAP" id="MF_00118_B">
    <property type="entry name" value="EF_Tu_B"/>
    <property type="match status" value="1"/>
</dbReference>
<evidence type="ECO:0000313" key="12">
    <source>
        <dbReference type="EMBL" id="MYV04896.1"/>
    </source>
</evidence>
<organism evidence="12 13">
    <name type="scientific">Furfurilactobacillus rossiae</name>
    <dbReference type="NCBI Taxonomy" id="231049"/>
    <lineage>
        <taxon>Bacteria</taxon>
        <taxon>Bacillati</taxon>
        <taxon>Bacillota</taxon>
        <taxon>Bacilli</taxon>
        <taxon>Lactobacillales</taxon>
        <taxon>Lactobacillaceae</taxon>
        <taxon>Furfurilactobacillus</taxon>
    </lineage>
</organism>
<dbReference type="PROSITE" id="PS51722">
    <property type="entry name" value="G_TR_2"/>
    <property type="match status" value="1"/>
</dbReference>
<dbReference type="GO" id="GO:0003746">
    <property type="term" value="F:translation elongation factor activity"/>
    <property type="evidence" value="ECO:0007669"/>
    <property type="project" value="UniProtKB-UniRule"/>
</dbReference>
<dbReference type="FunFam" id="2.40.30.10:FF:000001">
    <property type="entry name" value="Elongation factor Tu"/>
    <property type="match status" value="1"/>
</dbReference>
<dbReference type="InterPro" id="IPR033720">
    <property type="entry name" value="EFTU_2"/>
</dbReference>
<sequence>MAKEHYERTKPHVNIGTIGHVDHGKTTLTAAITKVLAEKGLAKEQDYAAIDAAPEERERGITINTAHVEYETEKRHYAHIDAPGHADYVKNMITGAAQMDGAILVVAATDGPMPQTREHILLARQVGVNYIVVFLNKTDLVDDDELVDLVEMEVRELLSEYDFPGDDIPVIRGSALKALEGDPEQEKVILHLMDVVDEYIPTPDRDMDKPFLMPVEDVFTITGRGTVASGRIDRGTIKVGDEVEIVGLRDETLKTTVTGLEMFRKTLDLGEAGDNVGALLRGIDREQVVRGQVLAAPGSIQTHKKFKGEVYILTKDEGGRHTPFFSNYRPQFYFHTTDITGVIELPDGVEMVMPGDNVTFTVELIEPAAIEKGTKFTVREGGHTVGAGVVSEIDD</sequence>
<evidence type="ECO:0000256" key="9">
    <source>
        <dbReference type="ARBA" id="ARBA00029554"/>
    </source>
</evidence>
<keyword evidence="3 10" id="KW-0547">Nucleotide-binding</keyword>
<keyword evidence="8 10" id="KW-0342">GTP-binding</keyword>
<dbReference type="EMBL" id="WEZT01000005">
    <property type="protein sequence ID" value="MYV04896.1"/>
    <property type="molecule type" value="Genomic_DNA"/>
</dbReference>
<keyword evidence="7 10" id="KW-0648">Protein biosynthesis</keyword>
<evidence type="ECO:0000256" key="6">
    <source>
        <dbReference type="ARBA" id="ARBA00022842"/>
    </source>
</evidence>
<dbReference type="InterPro" id="IPR004160">
    <property type="entry name" value="Transl_elong_EFTu/EF1A_C"/>
</dbReference>
<keyword evidence="2 10" id="KW-0963">Cytoplasm</keyword>
<dbReference type="AlphaFoldDB" id="A0A7C9IRA5"/>
<dbReference type="NCBIfam" id="TIGR00485">
    <property type="entry name" value="EF-Tu"/>
    <property type="match status" value="1"/>
</dbReference>
<dbReference type="PANTHER" id="PTHR43721">
    <property type="entry name" value="ELONGATION FACTOR TU-RELATED"/>
    <property type="match status" value="1"/>
</dbReference>
<dbReference type="InterPro" id="IPR041709">
    <property type="entry name" value="EF-Tu_GTP-bd"/>
</dbReference>
<keyword evidence="10" id="KW-0479">Metal-binding</keyword>
<dbReference type="SUPFAM" id="SSF50465">
    <property type="entry name" value="EF-Tu/eEF-1alpha/eIF2-gamma C-terminal domain"/>
    <property type="match status" value="1"/>
</dbReference>
<name>A0A7C9IRA5_9LACO</name>
<dbReference type="GO" id="GO:0000287">
    <property type="term" value="F:magnesium ion binding"/>
    <property type="evidence" value="ECO:0007669"/>
    <property type="project" value="UniProtKB-UniRule"/>
</dbReference>
<evidence type="ECO:0000256" key="5">
    <source>
        <dbReference type="ARBA" id="ARBA00022801"/>
    </source>
</evidence>
<dbReference type="CDD" id="cd03697">
    <property type="entry name" value="EFTU_II"/>
    <property type="match status" value="1"/>
</dbReference>
<evidence type="ECO:0000256" key="7">
    <source>
        <dbReference type="ARBA" id="ARBA00022917"/>
    </source>
</evidence>
<dbReference type="InterPro" id="IPR027417">
    <property type="entry name" value="P-loop_NTPase"/>
</dbReference>
<evidence type="ECO:0000256" key="10">
    <source>
        <dbReference type="HAMAP-Rule" id="MF_00118"/>
    </source>
</evidence>
<evidence type="ECO:0000259" key="11">
    <source>
        <dbReference type="PROSITE" id="PS51722"/>
    </source>
</evidence>
<feature type="binding site" evidence="10">
    <location>
        <begin position="136"/>
        <end position="139"/>
    </location>
    <ligand>
        <name>GTP</name>
        <dbReference type="ChEBI" id="CHEBI:37565"/>
    </ligand>
</feature>
<comment type="caution">
    <text evidence="12">The sequence shown here is derived from an EMBL/GenBank/DDBJ whole genome shotgun (WGS) entry which is preliminary data.</text>
</comment>
<reference evidence="12 13" key="1">
    <citation type="journal article" date="2019" name="Appl. Environ. Microbiol.">
        <title>Genetic determinants of hydroxycinnamic acid metabolism in heterofermentative lactobacilli.</title>
        <authorList>
            <person name="Gaur G."/>
            <person name="Oh J.H."/>
            <person name="Filannino P."/>
            <person name="Gobbetti M."/>
            <person name="van Pijkeren J.P."/>
            <person name="Ganzle M.G."/>
        </authorList>
    </citation>
    <scope>NUCLEOTIDE SEQUENCE [LARGE SCALE GENOMIC DNA]</scope>
    <source>
        <strain evidence="12 13">FUA3583</strain>
    </source>
</reference>
<dbReference type="RefSeq" id="WP_161001185.1">
    <property type="nucleotide sequence ID" value="NZ_CP185253.1"/>
</dbReference>
<dbReference type="Proteomes" id="UP000480570">
    <property type="component" value="Unassembled WGS sequence"/>
</dbReference>
<dbReference type="InterPro" id="IPR050055">
    <property type="entry name" value="EF-Tu_GTPase"/>
</dbReference>
<dbReference type="GO" id="GO:0005829">
    <property type="term" value="C:cytosol"/>
    <property type="evidence" value="ECO:0007669"/>
    <property type="project" value="TreeGrafter"/>
</dbReference>
<dbReference type="Gene3D" id="2.40.30.10">
    <property type="entry name" value="Translation factors"/>
    <property type="match status" value="2"/>
</dbReference>
<dbReference type="FunFam" id="3.40.50.300:FF:000003">
    <property type="entry name" value="Elongation factor Tu"/>
    <property type="match status" value="1"/>
</dbReference>
<dbReference type="NCBIfam" id="NF009372">
    <property type="entry name" value="PRK12735.1"/>
    <property type="match status" value="1"/>
</dbReference>
<feature type="binding site" evidence="10">
    <location>
        <begin position="19"/>
        <end position="26"/>
    </location>
    <ligand>
        <name>GTP</name>
        <dbReference type="ChEBI" id="CHEBI:37565"/>
    </ligand>
</feature>
<keyword evidence="4 10" id="KW-0251">Elongation factor</keyword>
<dbReference type="CDD" id="cd01884">
    <property type="entry name" value="EF_Tu"/>
    <property type="match status" value="1"/>
</dbReference>
<evidence type="ECO:0000256" key="2">
    <source>
        <dbReference type="ARBA" id="ARBA00022490"/>
    </source>
</evidence>
<comment type="similarity">
    <text evidence="1 10">Belongs to the TRAFAC class translation factor GTPase superfamily. Classic translation factor GTPase family. EF-Tu/EF-1A subfamily.</text>
</comment>
<dbReference type="SUPFAM" id="SSF50447">
    <property type="entry name" value="Translation proteins"/>
    <property type="match status" value="1"/>
</dbReference>
<dbReference type="InterPro" id="IPR005225">
    <property type="entry name" value="Small_GTP-bd"/>
</dbReference>
<evidence type="ECO:0000256" key="8">
    <source>
        <dbReference type="ARBA" id="ARBA00023134"/>
    </source>
</evidence>
<feature type="binding site" evidence="10">
    <location>
        <begin position="81"/>
        <end position="85"/>
    </location>
    <ligand>
        <name>GTP</name>
        <dbReference type="ChEBI" id="CHEBI:37565"/>
    </ligand>
</feature>
<comment type="catalytic activity">
    <reaction evidence="10">
        <text>GTP + H2O = GDP + phosphate + H(+)</text>
        <dbReference type="Rhea" id="RHEA:19669"/>
        <dbReference type="ChEBI" id="CHEBI:15377"/>
        <dbReference type="ChEBI" id="CHEBI:15378"/>
        <dbReference type="ChEBI" id="CHEBI:37565"/>
        <dbReference type="ChEBI" id="CHEBI:43474"/>
        <dbReference type="ChEBI" id="CHEBI:58189"/>
        <dbReference type="EC" id="3.6.5.3"/>
    </reaction>
</comment>
<dbReference type="InterPro" id="IPR009001">
    <property type="entry name" value="Transl_elong_EF1A/Init_IF2_C"/>
</dbReference>
<dbReference type="Pfam" id="PF03144">
    <property type="entry name" value="GTP_EFTU_D2"/>
    <property type="match status" value="1"/>
</dbReference>